<keyword evidence="2" id="KW-1185">Reference proteome</keyword>
<dbReference type="EMBL" id="ML210328">
    <property type="protein sequence ID" value="TFK19716.1"/>
    <property type="molecule type" value="Genomic_DNA"/>
</dbReference>
<dbReference type="OrthoDB" id="2423954at2759"/>
<protein>
    <submittedName>
        <fullName evidence="1">Uncharacterized protein</fullName>
    </submittedName>
</protein>
<evidence type="ECO:0000313" key="1">
    <source>
        <dbReference type="EMBL" id="TFK19716.1"/>
    </source>
</evidence>
<name>A0A5C3KHT2_COPMA</name>
<organism evidence="1 2">
    <name type="scientific">Coprinopsis marcescibilis</name>
    <name type="common">Agaric fungus</name>
    <name type="synonym">Psathyrella marcescibilis</name>
    <dbReference type="NCBI Taxonomy" id="230819"/>
    <lineage>
        <taxon>Eukaryota</taxon>
        <taxon>Fungi</taxon>
        <taxon>Dikarya</taxon>
        <taxon>Basidiomycota</taxon>
        <taxon>Agaricomycotina</taxon>
        <taxon>Agaricomycetes</taxon>
        <taxon>Agaricomycetidae</taxon>
        <taxon>Agaricales</taxon>
        <taxon>Agaricineae</taxon>
        <taxon>Psathyrellaceae</taxon>
        <taxon>Coprinopsis</taxon>
    </lineage>
</organism>
<sequence length="85" mass="9640">MWTSACIHEFEMCIARLTAATGFPLSWVDNPEWITFLNKFLPGAPIVTRRSLTARIIPDLVKDFRSQAKTKAEGHNGIFQADCWT</sequence>
<evidence type="ECO:0000313" key="2">
    <source>
        <dbReference type="Proteomes" id="UP000307440"/>
    </source>
</evidence>
<accession>A0A5C3KHT2</accession>
<proteinExistence type="predicted"/>
<reference evidence="1 2" key="1">
    <citation type="journal article" date="2019" name="Nat. Ecol. Evol.">
        <title>Megaphylogeny resolves global patterns of mushroom evolution.</title>
        <authorList>
            <person name="Varga T."/>
            <person name="Krizsan K."/>
            <person name="Foldi C."/>
            <person name="Dima B."/>
            <person name="Sanchez-Garcia M."/>
            <person name="Sanchez-Ramirez S."/>
            <person name="Szollosi G.J."/>
            <person name="Szarkandi J.G."/>
            <person name="Papp V."/>
            <person name="Albert L."/>
            <person name="Andreopoulos W."/>
            <person name="Angelini C."/>
            <person name="Antonin V."/>
            <person name="Barry K.W."/>
            <person name="Bougher N.L."/>
            <person name="Buchanan P."/>
            <person name="Buyck B."/>
            <person name="Bense V."/>
            <person name="Catcheside P."/>
            <person name="Chovatia M."/>
            <person name="Cooper J."/>
            <person name="Damon W."/>
            <person name="Desjardin D."/>
            <person name="Finy P."/>
            <person name="Geml J."/>
            <person name="Haridas S."/>
            <person name="Hughes K."/>
            <person name="Justo A."/>
            <person name="Karasinski D."/>
            <person name="Kautmanova I."/>
            <person name="Kiss B."/>
            <person name="Kocsube S."/>
            <person name="Kotiranta H."/>
            <person name="LaButti K.M."/>
            <person name="Lechner B.E."/>
            <person name="Liimatainen K."/>
            <person name="Lipzen A."/>
            <person name="Lukacs Z."/>
            <person name="Mihaltcheva S."/>
            <person name="Morgado L.N."/>
            <person name="Niskanen T."/>
            <person name="Noordeloos M.E."/>
            <person name="Ohm R.A."/>
            <person name="Ortiz-Santana B."/>
            <person name="Ovrebo C."/>
            <person name="Racz N."/>
            <person name="Riley R."/>
            <person name="Savchenko A."/>
            <person name="Shiryaev A."/>
            <person name="Soop K."/>
            <person name="Spirin V."/>
            <person name="Szebenyi C."/>
            <person name="Tomsovsky M."/>
            <person name="Tulloss R.E."/>
            <person name="Uehling J."/>
            <person name="Grigoriev I.V."/>
            <person name="Vagvolgyi C."/>
            <person name="Papp T."/>
            <person name="Martin F.M."/>
            <person name="Miettinen O."/>
            <person name="Hibbett D.S."/>
            <person name="Nagy L.G."/>
        </authorList>
    </citation>
    <scope>NUCLEOTIDE SEQUENCE [LARGE SCALE GENOMIC DNA]</scope>
    <source>
        <strain evidence="1 2">CBS 121175</strain>
    </source>
</reference>
<gene>
    <name evidence="1" type="ORF">FA15DRAFT_601013</name>
</gene>
<dbReference type="STRING" id="230819.A0A5C3KHT2"/>
<dbReference type="Proteomes" id="UP000307440">
    <property type="component" value="Unassembled WGS sequence"/>
</dbReference>
<dbReference type="AlphaFoldDB" id="A0A5C3KHT2"/>